<reference evidence="2 3" key="1">
    <citation type="journal article" date="2012" name="Proc. Natl. Acad. Sci. U.S.A.">
        <title>Antigenic diversity is generated by distinct evolutionary mechanisms in African trypanosome species.</title>
        <authorList>
            <person name="Jackson A.P."/>
            <person name="Berry A."/>
            <person name="Aslett M."/>
            <person name="Allison H.C."/>
            <person name="Burton P."/>
            <person name="Vavrova-Anderson J."/>
            <person name="Brown R."/>
            <person name="Browne H."/>
            <person name="Corton N."/>
            <person name="Hauser H."/>
            <person name="Gamble J."/>
            <person name="Gilderthorp R."/>
            <person name="Marcello L."/>
            <person name="McQuillan J."/>
            <person name="Otto T.D."/>
            <person name="Quail M.A."/>
            <person name="Sanders M.J."/>
            <person name="van Tonder A."/>
            <person name="Ginger M.L."/>
            <person name="Field M.C."/>
            <person name="Barry J.D."/>
            <person name="Hertz-Fowler C."/>
            <person name="Berriman M."/>
        </authorList>
    </citation>
    <scope>NUCLEOTIDE SEQUENCE</scope>
    <source>
        <strain evidence="2 3">Y486</strain>
    </source>
</reference>
<name>F9WNG1_TRYVY</name>
<keyword evidence="1" id="KW-0812">Transmembrane</keyword>
<keyword evidence="3" id="KW-1185">Reference proteome</keyword>
<evidence type="ECO:0000256" key="1">
    <source>
        <dbReference type="SAM" id="Phobius"/>
    </source>
</evidence>
<dbReference type="VEuPathDB" id="TriTrypDB:TvY486_0017850"/>
<feature type="transmembrane region" description="Helical" evidence="1">
    <location>
        <begin position="174"/>
        <end position="193"/>
    </location>
</feature>
<evidence type="ECO:0000313" key="2">
    <source>
        <dbReference type="EMBL" id="CCD19079.1"/>
    </source>
</evidence>
<protein>
    <recommendedName>
        <fullName evidence="4">Transmembrane protein</fullName>
    </recommendedName>
</protein>
<keyword evidence="1" id="KW-1133">Transmembrane helix</keyword>
<dbReference type="AlphaFoldDB" id="F9WNG1"/>
<proteinExistence type="predicted"/>
<accession>F9WNG1</accession>
<dbReference type="Proteomes" id="UP000009027">
    <property type="component" value="Unassembled WGS sequence"/>
</dbReference>
<evidence type="ECO:0008006" key="4">
    <source>
        <dbReference type="Google" id="ProtNLM"/>
    </source>
</evidence>
<sequence length="354" mass="39637">MRVLPRTCGSCAPLSSTCRVLARAGMDAATPALHCTVLSYIHIFFLVFNFPFLFSLKFLLIMESLYFVSRSQFHQLVTHISLYRENASPEFQSLAEESLSSVGLNPHCYRFWNVPYMAAFFNKAVPLDVHGLDVFVDECAVGAAARSHGVLRYAFLAAAVRAREGGRWWYDFSTMNFVLAVGCCTGLFSLYVARHRFAWMRRRPFGGIALCSVLGTSSSILDRQVFPLFCIGVSRAQKCDRKALEKLECADCFNDVFQYTEQHKADLCSKKFIPSQPGFATVPDSVAKQLAKRVELQQSVLDFTMEEIRCAKGKLANRLCDVHRSLRTDGTFDAIRSPIQPINAQLAKESVGST</sequence>
<organism evidence="2 3">
    <name type="scientific">Trypanosoma vivax (strain Y486)</name>
    <dbReference type="NCBI Taxonomy" id="1055687"/>
    <lineage>
        <taxon>Eukaryota</taxon>
        <taxon>Discoba</taxon>
        <taxon>Euglenozoa</taxon>
        <taxon>Kinetoplastea</taxon>
        <taxon>Metakinetoplastina</taxon>
        <taxon>Trypanosomatida</taxon>
        <taxon>Trypanosomatidae</taxon>
        <taxon>Trypanosoma</taxon>
        <taxon>Duttonella</taxon>
    </lineage>
</organism>
<evidence type="ECO:0000313" key="3">
    <source>
        <dbReference type="Proteomes" id="UP000009027"/>
    </source>
</evidence>
<dbReference type="EMBL" id="CAEX01002559">
    <property type="protein sequence ID" value="CCD19079.1"/>
    <property type="molecule type" value="Genomic_DNA"/>
</dbReference>
<gene>
    <name evidence="2" type="ORF">TvY486_0017850</name>
</gene>
<keyword evidence="1" id="KW-0472">Membrane</keyword>
<feature type="transmembrane region" description="Helical" evidence="1">
    <location>
        <begin position="43"/>
        <end position="62"/>
    </location>
</feature>